<dbReference type="GO" id="GO:0032993">
    <property type="term" value="C:protein-DNA complex"/>
    <property type="evidence" value="ECO:0007669"/>
    <property type="project" value="TreeGrafter"/>
</dbReference>
<keyword evidence="1 6" id="KW-0597">Phosphoprotein</keyword>
<evidence type="ECO:0000256" key="3">
    <source>
        <dbReference type="ARBA" id="ARBA00023015"/>
    </source>
</evidence>
<dbReference type="InterPro" id="IPR039420">
    <property type="entry name" value="WalR-like"/>
</dbReference>
<reference evidence="8" key="1">
    <citation type="journal article" date="2014" name="Int. J. Syst. Evol. Microbiol.">
        <title>Complete genome sequence of Corynebacterium casei LMG S-19264T (=DSM 44701T), isolated from a smear-ripened cheese.</title>
        <authorList>
            <consortium name="US DOE Joint Genome Institute (JGI-PGF)"/>
            <person name="Walter F."/>
            <person name="Albersmeier A."/>
            <person name="Kalinowski J."/>
            <person name="Ruckert C."/>
        </authorList>
    </citation>
    <scope>NUCLEOTIDE SEQUENCE</scope>
    <source>
        <strain evidence="8">CGMCC 1.15880</strain>
    </source>
</reference>
<reference evidence="8" key="2">
    <citation type="submission" date="2020-09" db="EMBL/GenBank/DDBJ databases">
        <authorList>
            <person name="Sun Q."/>
            <person name="Zhou Y."/>
        </authorList>
    </citation>
    <scope>NUCLEOTIDE SEQUENCE</scope>
    <source>
        <strain evidence="8">CGMCC 1.15880</strain>
    </source>
</reference>
<protein>
    <recommendedName>
        <fullName evidence="7">Response regulatory domain-containing protein</fullName>
    </recommendedName>
</protein>
<dbReference type="Gene3D" id="3.40.50.2300">
    <property type="match status" value="1"/>
</dbReference>
<dbReference type="Pfam" id="PF00072">
    <property type="entry name" value="Response_reg"/>
    <property type="match status" value="1"/>
</dbReference>
<evidence type="ECO:0000313" key="8">
    <source>
        <dbReference type="EMBL" id="GGA31058.1"/>
    </source>
</evidence>
<dbReference type="PANTHER" id="PTHR48111:SF1">
    <property type="entry name" value="TWO-COMPONENT RESPONSE REGULATOR ORR33"/>
    <property type="match status" value="1"/>
</dbReference>
<keyword evidence="9" id="KW-1185">Reference proteome</keyword>
<dbReference type="SMART" id="SM00448">
    <property type="entry name" value="REC"/>
    <property type="match status" value="1"/>
</dbReference>
<dbReference type="SUPFAM" id="SSF52172">
    <property type="entry name" value="CheY-like"/>
    <property type="match status" value="1"/>
</dbReference>
<evidence type="ECO:0000256" key="2">
    <source>
        <dbReference type="ARBA" id="ARBA00023012"/>
    </source>
</evidence>
<evidence type="ECO:0000256" key="1">
    <source>
        <dbReference type="ARBA" id="ARBA00022553"/>
    </source>
</evidence>
<sequence>MKILVVDDDPEIIEILAAFLVHAGYEDFATAGSGAEALALLDKVTVPFDCFILDIQMPQMNGTELLKKLREMPQYKTAPVLKLTAMGDVKNIQGAFAAGALDYITKPFEFYEVETRLHAAETRLASLRNLRNDPAAGLPNMERALVAAVDRAGRATSGSNSLIPKDAFENFLYQLKRNHPERLNILALKVKNLPSLYMRLSQEGFQYYLTQMIKVLEKTVKEEGFLFTYHGDGAFLVQNTSSTPAQVALLCNRFSKAIARMDEAFISVDYVKSRIAFGHSSHECPPEAFQPVQMLETALSQAQAA</sequence>
<dbReference type="InterPro" id="IPR011006">
    <property type="entry name" value="CheY-like_superfamily"/>
</dbReference>
<keyword evidence="2" id="KW-0902">Two-component regulatory system</keyword>
<evidence type="ECO:0000256" key="5">
    <source>
        <dbReference type="ARBA" id="ARBA00023163"/>
    </source>
</evidence>
<evidence type="ECO:0000256" key="6">
    <source>
        <dbReference type="PROSITE-ProRule" id="PRU00169"/>
    </source>
</evidence>
<dbReference type="InterPro" id="IPR001789">
    <property type="entry name" value="Sig_transdc_resp-reg_receiver"/>
</dbReference>
<keyword evidence="5" id="KW-0804">Transcription</keyword>
<keyword evidence="3" id="KW-0805">Transcription regulation</keyword>
<accession>A0A916VT14</accession>
<organism evidence="8 9">
    <name type="scientific">Neptunicoccus cionae</name>
    <dbReference type="NCBI Taxonomy" id="2035344"/>
    <lineage>
        <taxon>Bacteria</taxon>
        <taxon>Pseudomonadati</taxon>
        <taxon>Pseudomonadota</taxon>
        <taxon>Alphaproteobacteria</taxon>
        <taxon>Rhodobacterales</taxon>
        <taxon>Paracoccaceae</taxon>
        <taxon>Neptunicoccus</taxon>
    </lineage>
</organism>
<evidence type="ECO:0000256" key="4">
    <source>
        <dbReference type="ARBA" id="ARBA00023125"/>
    </source>
</evidence>
<dbReference type="AlphaFoldDB" id="A0A916VT14"/>
<proteinExistence type="predicted"/>
<evidence type="ECO:0000259" key="7">
    <source>
        <dbReference type="PROSITE" id="PS50110"/>
    </source>
</evidence>
<dbReference type="PROSITE" id="PS50110">
    <property type="entry name" value="RESPONSE_REGULATORY"/>
    <property type="match status" value="1"/>
</dbReference>
<keyword evidence="4" id="KW-0238">DNA-binding</keyword>
<dbReference type="GO" id="GO:0005829">
    <property type="term" value="C:cytosol"/>
    <property type="evidence" value="ECO:0007669"/>
    <property type="project" value="TreeGrafter"/>
</dbReference>
<dbReference type="PANTHER" id="PTHR48111">
    <property type="entry name" value="REGULATOR OF RPOS"/>
    <property type="match status" value="1"/>
</dbReference>
<feature type="domain" description="Response regulatory" evidence="7">
    <location>
        <begin position="2"/>
        <end position="121"/>
    </location>
</feature>
<dbReference type="GO" id="GO:0006355">
    <property type="term" value="P:regulation of DNA-templated transcription"/>
    <property type="evidence" value="ECO:0007669"/>
    <property type="project" value="TreeGrafter"/>
</dbReference>
<feature type="modified residue" description="4-aspartylphosphate" evidence="6">
    <location>
        <position position="54"/>
    </location>
</feature>
<dbReference type="GO" id="GO:0000976">
    <property type="term" value="F:transcription cis-regulatory region binding"/>
    <property type="evidence" value="ECO:0007669"/>
    <property type="project" value="TreeGrafter"/>
</dbReference>
<comment type="caution">
    <text evidence="8">The sequence shown here is derived from an EMBL/GenBank/DDBJ whole genome shotgun (WGS) entry which is preliminary data.</text>
</comment>
<dbReference type="EMBL" id="BMKA01000008">
    <property type="protein sequence ID" value="GGA31058.1"/>
    <property type="molecule type" value="Genomic_DNA"/>
</dbReference>
<dbReference type="RefSeq" id="WP_188678419.1">
    <property type="nucleotide sequence ID" value="NZ_BMKA01000008.1"/>
</dbReference>
<evidence type="ECO:0000313" key="9">
    <source>
        <dbReference type="Proteomes" id="UP000628017"/>
    </source>
</evidence>
<gene>
    <name evidence="8" type="ORF">GCM10011498_35300</name>
</gene>
<dbReference type="Proteomes" id="UP000628017">
    <property type="component" value="Unassembled WGS sequence"/>
</dbReference>
<name>A0A916VT14_9RHOB</name>
<dbReference type="GO" id="GO:0000156">
    <property type="term" value="F:phosphorelay response regulator activity"/>
    <property type="evidence" value="ECO:0007669"/>
    <property type="project" value="TreeGrafter"/>
</dbReference>